<dbReference type="SUPFAM" id="SSF46785">
    <property type="entry name" value="Winged helix' DNA-binding domain"/>
    <property type="match status" value="1"/>
</dbReference>
<dbReference type="EMBL" id="KZ679006">
    <property type="protein sequence ID" value="PSS27840.1"/>
    <property type="molecule type" value="Genomic_DNA"/>
</dbReference>
<dbReference type="OrthoDB" id="1926878at2759"/>
<dbReference type="AlphaFoldDB" id="A0A2T3BEJ1"/>
<dbReference type="STRING" id="857342.A0A2T3BEJ1"/>
<dbReference type="FunFam" id="1.10.8.60:FF:000094">
    <property type="entry name" value="Cell division control protein"/>
    <property type="match status" value="1"/>
</dbReference>
<dbReference type="InterPro" id="IPR016314">
    <property type="entry name" value="Cdc6/18"/>
</dbReference>
<dbReference type="InterPro" id="IPR027417">
    <property type="entry name" value="P-loop_NTPase"/>
</dbReference>
<accession>A0A2T3BEJ1</accession>
<evidence type="ECO:0000256" key="8">
    <source>
        <dbReference type="SAM" id="MobiDB-lite"/>
    </source>
</evidence>
<dbReference type="Gene3D" id="1.10.8.60">
    <property type="match status" value="1"/>
</dbReference>
<evidence type="ECO:0000256" key="4">
    <source>
        <dbReference type="ARBA" id="ARBA00022705"/>
    </source>
</evidence>
<dbReference type="GO" id="GO:0003688">
    <property type="term" value="F:DNA replication origin binding"/>
    <property type="evidence" value="ECO:0007669"/>
    <property type="project" value="TreeGrafter"/>
</dbReference>
<feature type="region of interest" description="Disordered" evidence="8">
    <location>
        <begin position="1"/>
        <end position="69"/>
    </location>
</feature>
<dbReference type="GO" id="GO:0006270">
    <property type="term" value="P:DNA replication initiation"/>
    <property type="evidence" value="ECO:0007669"/>
    <property type="project" value="UniProtKB-UniRule"/>
</dbReference>
<dbReference type="CDD" id="cd00009">
    <property type="entry name" value="AAA"/>
    <property type="match status" value="1"/>
</dbReference>
<dbReference type="InterPro" id="IPR015163">
    <property type="entry name" value="Cdc6_C"/>
</dbReference>
<dbReference type="PANTHER" id="PTHR10763:SF26">
    <property type="entry name" value="CELL DIVISION CONTROL PROTEIN 6 HOMOLOG"/>
    <property type="match status" value="1"/>
</dbReference>
<dbReference type="GeneID" id="36570289"/>
<dbReference type="GO" id="GO:0051301">
    <property type="term" value="P:cell division"/>
    <property type="evidence" value="ECO:0007669"/>
    <property type="project" value="UniProtKB-UniRule"/>
</dbReference>
<evidence type="ECO:0000259" key="9">
    <source>
        <dbReference type="Pfam" id="PF09079"/>
    </source>
</evidence>
<dbReference type="InterPro" id="IPR041664">
    <property type="entry name" value="AAA_16"/>
</dbReference>
<dbReference type="Pfam" id="PF22606">
    <property type="entry name" value="Cdc6-ORC-like_ATPase_lid"/>
    <property type="match status" value="1"/>
</dbReference>
<evidence type="ECO:0000256" key="7">
    <source>
        <dbReference type="PIRNR" id="PIRNR001767"/>
    </source>
</evidence>
<dbReference type="InterPro" id="IPR054425">
    <property type="entry name" value="Cdc6_ORC1-like_ATPase_lid"/>
</dbReference>
<evidence type="ECO:0000256" key="3">
    <source>
        <dbReference type="ARBA" id="ARBA00022618"/>
    </source>
</evidence>
<dbReference type="GO" id="GO:0005634">
    <property type="term" value="C:nucleus"/>
    <property type="evidence" value="ECO:0007669"/>
    <property type="project" value="UniProtKB-SubCell"/>
</dbReference>
<evidence type="ECO:0000313" key="13">
    <source>
        <dbReference type="Proteomes" id="UP000241818"/>
    </source>
</evidence>
<name>A0A2T3BEJ1_AMORE</name>
<evidence type="ECO:0000259" key="10">
    <source>
        <dbReference type="Pfam" id="PF13191"/>
    </source>
</evidence>
<evidence type="ECO:0000256" key="1">
    <source>
        <dbReference type="ARBA" id="ARBA00004123"/>
    </source>
</evidence>
<sequence>MASSVLGKRTRSCSDSASKVSLSRPKRQARADIPDDEDNNPFYIKRSCYKIEDDEDDPEGVDPHSDFLSAKSTPVKHVLVDRRVASSPLKSSRNLSIIRNNDENTAPVQTPTPQTPRHRDALSKRIPITPRHRVMVTGKALTPRTPRTPSTPSGITSTVYSQARQLFSRSTEPGRLVGRDDERQELTGFVENCIANVSGGCIYVSGPPGTGKSAMVSEVTEAIETSSALKRSYINCMSIKTSRDLCGKLLETLCEDLEVLEGEEIKTLQGVFLPKRKSKNVYMVTLDEIDHILTLDLEILYNLFEWSLQKSSHLVLIGIANALDLTDRFLPRLKARNLKPQLLPFLPYTASQIKTVITTRLKSLVPADSQTPDYVPFLHPAAIELCSRKVSSQTGDLRKAFDICRRAIDLIEAETKLKYEQNLDEQMQPDSPSKRPLKENMNLSSAVGPSPSKKMRNMSLAQSLATLTVETAPRASIAHVNKITSTTFGNGASQRLKTLNLQQKAALCALVALEKRKREAAANLLATPSKSRNAAPTVKALYDVYCMLCTRDSILHPLTSTEFRDVIGSLETLSLISAVDGKNGSFVGLSTPSKRARKFGSGAGVGDEKRVGSCVGEREVAQAVEGLGAGILKSILSGEGLD</sequence>
<evidence type="ECO:0000259" key="11">
    <source>
        <dbReference type="Pfam" id="PF22606"/>
    </source>
</evidence>
<dbReference type="InParanoid" id="A0A2T3BEJ1"/>
<dbReference type="Pfam" id="PF09079">
    <property type="entry name" value="WHD_Cdc6"/>
    <property type="match status" value="1"/>
</dbReference>
<dbReference type="InterPro" id="IPR036388">
    <property type="entry name" value="WH-like_DNA-bd_sf"/>
</dbReference>
<dbReference type="InterPro" id="IPR036390">
    <property type="entry name" value="WH_DNA-bd_sf"/>
</dbReference>
<dbReference type="FunFam" id="3.40.50.300:FF:000547">
    <property type="entry name" value="Cell division control protein"/>
    <property type="match status" value="1"/>
</dbReference>
<dbReference type="Gene3D" id="1.10.10.10">
    <property type="entry name" value="Winged helix-like DNA-binding domain superfamily/Winged helix DNA-binding domain"/>
    <property type="match status" value="1"/>
</dbReference>
<feature type="domain" description="Orc1-like AAA ATPase" evidence="10">
    <location>
        <begin position="175"/>
        <end position="258"/>
    </location>
</feature>
<gene>
    <name evidence="12" type="ORF">M430DRAFT_131765</name>
</gene>
<dbReference type="SUPFAM" id="SSF52540">
    <property type="entry name" value="P-loop containing nucleoside triphosphate hydrolases"/>
    <property type="match status" value="1"/>
</dbReference>
<dbReference type="Pfam" id="PF13191">
    <property type="entry name" value="AAA_16"/>
    <property type="match status" value="1"/>
</dbReference>
<dbReference type="Gene3D" id="3.40.50.300">
    <property type="entry name" value="P-loop containing nucleotide triphosphate hydrolases"/>
    <property type="match status" value="1"/>
</dbReference>
<feature type="domain" description="Cdc6 C-terminal" evidence="9">
    <location>
        <begin position="495"/>
        <end position="584"/>
    </location>
</feature>
<keyword evidence="3" id="KW-0132">Cell division</keyword>
<comment type="subcellular location">
    <subcellularLocation>
        <location evidence="1">Nucleus</location>
    </subcellularLocation>
</comment>
<dbReference type="Proteomes" id="UP000241818">
    <property type="component" value="Unassembled WGS sequence"/>
</dbReference>
<organism evidence="12 13">
    <name type="scientific">Amorphotheca resinae ATCC 22711</name>
    <dbReference type="NCBI Taxonomy" id="857342"/>
    <lineage>
        <taxon>Eukaryota</taxon>
        <taxon>Fungi</taxon>
        <taxon>Dikarya</taxon>
        <taxon>Ascomycota</taxon>
        <taxon>Pezizomycotina</taxon>
        <taxon>Leotiomycetes</taxon>
        <taxon>Helotiales</taxon>
        <taxon>Amorphothecaceae</taxon>
        <taxon>Amorphotheca</taxon>
    </lineage>
</organism>
<evidence type="ECO:0000256" key="5">
    <source>
        <dbReference type="ARBA" id="ARBA00023242"/>
    </source>
</evidence>
<keyword evidence="6" id="KW-0131">Cell cycle</keyword>
<comment type="similarity">
    <text evidence="2 7">Belongs to the CDC6/cdc18 family.</text>
</comment>
<feature type="region of interest" description="Disordered" evidence="8">
    <location>
        <begin position="421"/>
        <end position="454"/>
    </location>
</feature>
<evidence type="ECO:0000256" key="6">
    <source>
        <dbReference type="ARBA" id="ARBA00023306"/>
    </source>
</evidence>
<reference evidence="12 13" key="1">
    <citation type="journal article" date="2018" name="New Phytol.">
        <title>Comparative genomics and transcriptomics depict ericoid mycorrhizal fungi as versatile saprotrophs and plant mutualists.</title>
        <authorList>
            <person name="Martino E."/>
            <person name="Morin E."/>
            <person name="Grelet G.A."/>
            <person name="Kuo A."/>
            <person name="Kohler A."/>
            <person name="Daghino S."/>
            <person name="Barry K.W."/>
            <person name="Cichocki N."/>
            <person name="Clum A."/>
            <person name="Dockter R.B."/>
            <person name="Hainaut M."/>
            <person name="Kuo R.C."/>
            <person name="LaButti K."/>
            <person name="Lindahl B.D."/>
            <person name="Lindquist E.A."/>
            <person name="Lipzen A."/>
            <person name="Khouja H.R."/>
            <person name="Magnuson J."/>
            <person name="Murat C."/>
            <person name="Ohm R.A."/>
            <person name="Singer S.W."/>
            <person name="Spatafora J.W."/>
            <person name="Wang M."/>
            <person name="Veneault-Fourrey C."/>
            <person name="Henrissat B."/>
            <person name="Grigoriev I.V."/>
            <person name="Martin F.M."/>
            <person name="Perotto S."/>
        </authorList>
    </citation>
    <scope>NUCLEOTIDE SEQUENCE [LARGE SCALE GENOMIC DNA]</scope>
    <source>
        <strain evidence="12 13">ATCC 22711</strain>
    </source>
</reference>
<protein>
    <recommendedName>
        <fullName evidence="7">Cell division control protein</fullName>
    </recommendedName>
</protein>
<keyword evidence="13" id="KW-1185">Reference proteome</keyword>
<evidence type="ECO:0000313" key="12">
    <source>
        <dbReference type="EMBL" id="PSS27840.1"/>
    </source>
</evidence>
<dbReference type="PANTHER" id="PTHR10763">
    <property type="entry name" value="CELL DIVISION CONTROL PROTEIN 6-RELATED"/>
    <property type="match status" value="1"/>
</dbReference>
<proteinExistence type="inferred from homology"/>
<dbReference type="GO" id="GO:0033314">
    <property type="term" value="P:mitotic DNA replication checkpoint signaling"/>
    <property type="evidence" value="ECO:0007669"/>
    <property type="project" value="TreeGrafter"/>
</dbReference>
<dbReference type="RefSeq" id="XP_024725365.1">
    <property type="nucleotide sequence ID" value="XM_024862208.1"/>
</dbReference>
<dbReference type="FunCoup" id="A0A2T3BEJ1">
    <property type="interactions" value="1021"/>
</dbReference>
<feature type="region of interest" description="Disordered" evidence="8">
    <location>
        <begin position="97"/>
        <end position="120"/>
    </location>
</feature>
<keyword evidence="4" id="KW-0235">DNA replication</keyword>
<feature type="domain" description="Cdc6/ORC1-like ATPase lid" evidence="11">
    <location>
        <begin position="348"/>
        <end position="414"/>
    </location>
</feature>
<keyword evidence="5" id="KW-0539">Nucleus</keyword>
<dbReference type="PIRSF" id="PIRSF001767">
    <property type="entry name" value="Cdc6"/>
    <property type="match status" value="1"/>
</dbReference>
<dbReference type="InterPro" id="IPR050311">
    <property type="entry name" value="ORC1/CDC6"/>
</dbReference>
<evidence type="ECO:0000256" key="2">
    <source>
        <dbReference type="ARBA" id="ARBA00006184"/>
    </source>
</evidence>